<organism evidence="1 2">
    <name type="scientific">Meloidogyne enterolobii</name>
    <name type="common">Root-knot nematode worm</name>
    <name type="synonym">Meloidogyne mayaguensis</name>
    <dbReference type="NCBI Taxonomy" id="390850"/>
    <lineage>
        <taxon>Eukaryota</taxon>
        <taxon>Metazoa</taxon>
        <taxon>Ecdysozoa</taxon>
        <taxon>Nematoda</taxon>
        <taxon>Chromadorea</taxon>
        <taxon>Rhabditida</taxon>
        <taxon>Tylenchina</taxon>
        <taxon>Tylenchomorpha</taxon>
        <taxon>Tylenchoidea</taxon>
        <taxon>Meloidogynidae</taxon>
        <taxon>Meloidogyninae</taxon>
        <taxon>Meloidogyne</taxon>
    </lineage>
</organism>
<sequence>MSSDFFDFKGVVKTRLDKTSIPKSIYRLPLLCLERDCISAKSTCTSVINPAAIVLLLLKFTLFWRIRV</sequence>
<comment type="caution">
    <text evidence="1">The sequence shown here is derived from an EMBL/GenBank/DDBJ whole genome shotgun (WGS) entry which is preliminary data.</text>
</comment>
<evidence type="ECO:0000313" key="2">
    <source>
        <dbReference type="Proteomes" id="UP001497535"/>
    </source>
</evidence>
<reference evidence="1" key="1">
    <citation type="submission" date="2023-11" db="EMBL/GenBank/DDBJ databases">
        <authorList>
            <person name="Poullet M."/>
        </authorList>
    </citation>
    <scope>NUCLEOTIDE SEQUENCE</scope>
    <source>
        <strain evidence="1">E1834</strain>
    </source>
</reference>
<evidence type="ECO:0000313" key="1">
    <source>
        <dbReference type="EMBL" id="CAK5036040.1"/>
    </source>
</evidence>
<protein>
    <submittedName>
        <fullName evidence="1">Uncharacterized protein</fullName>
    </submittedName>
</protein>
<keyword evidence="2" id="KW-1185">Reference proteome</keyword>
<name>A0ACB0Y8N0_MELEN</name>
<accession>A0ACB0Y8N0</accession>
<gene>
    <name evidence="1" type="ORF">MENTE1834_LOCUS8894</name>
</gene>
<proteinExistence type="predicted"/>
<dbReference type="Proteomes" id="UP001497535">
    <property type="component" value="Unassembled WGS sequence"/>
</dbReference>
<dbReference type="EMBL" id="CAVMJV010000008">
    <property type="protein sequence ID" value="CAK5036040.1"/>
    <property type="molecule type" value="Genomic_DNA"/>
</dbReference>